<evidence type="ECO:0000256" key="1">
    <source>
        <dbReference type="SAM" id="MobiDB-lite"/>
    </source>
</evidence>
<feature type="region of interest" description="Disordered" evidence="1">
    <location>
        <begin position="243"/>
        <end position="292"/>
    </location>
</feature>
<dbReference type="PANTHER" id="PTHR21521:SF0">
    <property type="entry name" value="AMUN, ISOFORM A"/>
    <property type="match status" value="1"/>
</dbReference>
<organism evidence="2 3">
    <name type="scientific">Batrachochytrium dendrobatidis (strain JEL423)</name>
    <dbReference type="NCBI Taxonomy" id="403673"/>
    <lineage>
        <taxon>Eukaryota</taxon>
        <taxon>Fungi</taxon>
        <taxon>Fungi incertae sedis</taxon>
        <taxon>Chytridiomycota</taxon>
        <taxon>Chytridiomycota incertae sedis</taxon>
        <taxon>Chytridiomycetes</taxon>
        <taxon>Rhizophydiales</taxon>
        <taxon>Rhizophydiales incertae sedis</taxon>
        <taxon>Batrachochytrium</taxon>
    </lineage>
</organism>
<dbReference type="VEuPathDB" id="FungiDB:BDEG_26665"/>
<sequence>MAKKLLAGNDVAEWRKALFGYNKAITALAATKKKAVSGIDLVHLDTWKLTLDANTLYDKATVVKIVQWKLLRGTYRPNLLNRVMSNSVESIHSAISAAQHHLLKVGSSKEDHKMILSALESLSELAGIGPATASAILSCMSSAVPFMSDEVIGSLPGTDPKKLKYTFKQYREILETLTAKSNALNKADTMEWSPRSVERALWTCQVLNNLGLALDVSDESVEEAKHDGNIALDTKTELALDASTVPVKMGKKQDSISATESKQKSVEKQTRKRVADSNPKDKQPVRRSARYQ</sequence>
<evidence type="ECO:0000313" key="2">
    <source>
        <dbReference type="EMBL" id="OAJ43294.1"/>
    </source>
</evidence>
<dbReference type="EMBL" id="DS022309">
    <property type="protein sequence ID" value="OAJ43294.1"/>
    <property type="molecule type" value="Genomic_DNA"/>
</dbReference>
<dbReference type="AlphaFoldDB" id="A0A177WUI1"/>
<gene>
    <name evidence="2" type="ORF">BDEG_26665</name>
</gene>
<name>A0A177WUI1_BATDL</name>
<proteinExistence type="predicted"/>
<dbReference type="OrthoDB" id="8249012at2759"/>
<dbReference type="eggNOG" id="ENOG502QR55">
    <property type="taxonomic scope" value="Eukaryota"/>
</dbReference>
<reference evidence="2 3" key="1">
    <citation type="submission" date="2006-10" db="EMBL/GenBank/DDBJ databases">
        <title>The Genome Sequence of Batrachochytrium dendrobatidis JEL423.</title>
        <authorList>
            <consortium name="The Broad Institute Genome Sequencing Platform"/>
            <person name="Birren B."/>
            <person name="Lander E."/>
            <person name="Galagan J."/>
            <person name="Cuomo C."/>
            <person name="Devon K."/>
            <person name="Jaffe D."/>
            <person name="Butler J."/>
            <person name="Alvarez P."/>
            <person name="Gnerre S."/>
            <person name="Grabherr M."/>
            <person name="Kleber M."/>
            <person name="Mauceli E."/>
            <person name="Brockman W."/>
            <person name="Young S."/>
            <person name="LaButti K."/>
            <person name="Sykes S."/>
            <person name="DeCaprio D."/>
            <person name="Crawford M."/>
            <person name="Koehrsen M."/>
            <person name="Engels R."/>
            <person name="Montgomery P."/>
            <person name="Pearson M."/>
            <person name="Howarth C."/>
            <person name="Larson L."/>
            <person name="White J."/>
            <person name="O'Leary S."/>
            <person name="Kodira C."/>
            <person name="Zeng Q."/>
            <person name="Yandava C."/>
            <person name="Alvarado L."/>
            <person name="Longcore J."/>
            <person name="James T."/>
        </authorList>
    </citation>
    <scope>NUCLEOTIDE SEQUENCE [LARGE SCALE GENOMIC DNA]</scope>
    <source>
        <strain evidence="2 3">JEL423</strain>
    </source>
</reference>
<dbReference type="PANTHER" id="PTHR21521">
    <property type="entry name" value="AMUN, ISOFORM A"/>
    <property type="match status" value="1"/>
</dbReference>
<dbReference type="Proteomes" id="UP000077115">
    <property type="component" value="Unassembled WGS sequence"/>
</dbReference>
<dbReference type="STRING" id="403673.A0A177WUI1"/>
<evidence type="ECO:0000313" key="3">
    <source>
        <dbReference type="Proteomes" id="UP000077115"/>
    </source>
</evidence>
<reference evidence="2 3" key="2">
    <citation type="submission" date="2016-05" db="EMBL/GenBank/DDBJ databases">
        <title>Lineage-specific infection strategies underlie the spectrum of fungal disease in amphibians.</title>
        <authorList>
            <person name="Cuomo C.A."/>
            <person name="Farrer R.A."/>
            <person name="James T."/>
            <person name="Longcore J."/>
            <person name="Birren B."/>
        </authorList>
    </citation>
    <scope>NUCLEOTIDE SEQUENCE [LARGE SCALE GENOMIC DNA]</scope>
    <source>
        <strain evidence="2 3">JEL423</strain>
    </source>
</reference>
<accession>A0A177WUI1</accession>
<feature type="compositionally biased region" description="Basic and acidic residues" evidence="1">
    <location>
        <begin position="261"/>
        <end position="284"/>
    </location>
</feature>
<protein>
    <submittedName>
        <fullName evidence="2">Uncharacterized protein</fullName>
    </submittedName>
</protein>